<evidence type="ECO:0000256" key="1">
    <source>
        <dbReference type="SAM" id="MobiDB-lite"/>
    </source>
</evidence>
<dbReference type="AlphaFoldDB" id="A0A081BI51"/>
<dbReference type="eggNOG" id="ENOG502Z7Z6">
    <property type="taxonomic scope" value="Bacteria"/>
</dbReference>
<dbReference type="RefSeq" id="WP_034527337.1">
    <property type="nucleotide sequence ID" value="NZ_BBJM01000011.1"/>
</dbReference>
<feature type="region of interest" description="Disordered" evidence="1">
    <location>
        <begin position="486"/>
        <end position="534"/>
    </location>
</feature>
<keyword evidence="3" id="KW-1185">Reference proteome</keyword>
<dbReference type="NCBIfam" id="TIGR01538">
    <property type="entry name" value="portal_SPP1"/>
    <property type="match status" value="1"/>
</dbReference>
<dbReference type="EMBL" id="BBJM01000011">
    <property type="protein sequence ID" value="GAK47719.1"/>
    <property type="molecule type" value="Genomic_DNA"/>
</dbReference>
<dbReference type="OrthoDB" id="3189403at2"/>
<organism evidence="2 3">
    <name type="scientific">Secundilactobacillus oryzae JCM 18671</name>
    <dbReference type="NCBI Taxonomy" id="1291743"/>
    <lineage>
        <taxon>Bacteria</taxon>
        <taxon>Bacillati</taxon>
        <taxon>Bacillota</taxon>
        <taxon>Bacilli</taxon>
        <taxon>Lactobacillales</taxon>
        <taxon>Lactobacillaceae</taxon>
        <taxon>Secundilactobacillus</taxon>
    </lineage>
</organism>
<protein>
    <submittedName>
        <fullName evidence="2">Phage portal protein</fullName>
    </submittedName>
</protein>
<dbReference type="Pfam" id="PF05133">
    <property type="entry name" value="SPP1_portal"/>
    <property type="match status" value="1"/>
</dbReference>
<name>A0A081BI51_9LACO</name>
<dbReference type="Proteomes" id="UP000028700">
    <property type="component" value="Unassembled WGS sequence"/>
</dbReference>
<dbReference type="STRING" id="1291743.LOSG293_110350"/>
<proteinExistence type="predicted"/>
<accession>A0A081BI51</accession>
<comment type="caution">
    <text evidence="2">The sequence shown here is derived from an EMBL/GenBank/DDBJ whole genome shotgun (WGS) entry which is preliminary data.</text>
</comment>
<evidence type="ECO:0000313" key="3">
    <source>
        <dbReference type="Proteomes" id="UP000028700"/>
    </source>
</evidence>
<feature type="compositionally biased region" description="Basic and acidic residues" evidence="1">
    <location>
        <begin position="486"/>
        <end position="497"/>
    </location>
</feature>
<sequence length="534" mass="60323">MRTANYFKKSNQDFILSGTPLHKELYSGDQEIHVNEHVIINDDDVFLYPATANILENLEDVFNIINYHQAWIAPKYKLKRDYYKGRHHEIIGREKKPLNKPDARLVINLPKKLVNTFNGYFSGDPVQIKHQSDDTNDDVLNDKIQAWLNDNDYADVFSEWAKQADIYGRSYLYAYFNDGALQITACSPRDTILVYDNSVVHRPLFGIRYSPDADVATATLITPKADYELVRENGKIVVTNADSDDPSVVKKSSVHTFPITPLFELAEDDERTGIFDDTMSLIDSIDDVFSAKANDISAFSDSYLVVTGQKLSPQQVEDIVTKRLINLYTEINTNFNNETPTPPDVKFLTPNPNDETQENWLNRAIDLVYQISQVVNLNDSNFGMSAQSISGVALLQRYQPMQAKARTKALKMDKALRQLFTLLFDFWGDKSLKVSDLTFEHKQSIPHNLSEEAGIITKLNGQVDDVTKLSFFSGIDNPQKAVDRLHDQEDEEAKKGDASLQQYLSDQQKQKGGVSDDANLGAGQAQNTNSAQSR</sequence>
<dbReference type="InterPro" id="IPR021145">
    <property type="entry name" value="Portal_protein_SPP1_Gp6-like"/>
</dbReference>
<gene>
    <name evidence="2" type="ORF">LOSG293_110350</name>
</gene>
<reference evidence="2" key="1">
    <citation type="journal article" date="2014" name="Genome Announc.">
        <title>Draft Genome Sequence of Lactobacillus oryzae Strain SG293T.</title>
        <authorList>
            <person name="Tanizawa Y."/>
            <person name="Fujisawa T."/>
            <person name="Mochizuki T."/>
            <person name="Kaminuma E."/>
            <person name="Nakamura Y."/>
            <person name="Tohno M."/>
        </authorList>
    </citation>
    <scope>NUCLEOTIDE SEQUENCE [LARGE SCALE GENOMIC DNA]</scope>
    <source>
        <strain evidence="2">SG293</strain>
    </source>
</reference>
<evidence type="ECO:0000313" key="2">
    <source>
        <dbReference type="EMBL" id="GAK47719.1"/>
    </source>
</evidence>
<feature type="compositionally biased region" description="Polar residues" evidence="1">
    <location>
        <begin position="524"/>
        <end position="534"/>
    </location>
</feature>
<dbReference type="InterPro" id="IPR006428">
    <property type="entry name" value="Portal_SPP1-type"/>
</dbReference>